<dbReference type="EMBL" id="CP113361">
    <property type="protein sequence ID" value="WAI00995.1"/>
    <property type="molecule type" value="Genomic_DNA"/>
</dbReference>
<gene>
    <name evidence="2" type="ORF">OU421_11325</name>
</gene>
<dbReference type="KEGG" id="mou:OU421_11325"/>
<dbReference type="AlphaFoldDB" id="A0A9X9S4Z0"/>
<dbReference type="Proteomes" id="UP001163096">
    <property type="component" value="Chromosome"/>
</dbReference>
<keyword evidence="1" id="KW-0812">Transmembrane</keyword>
<evidence type="ECO:0000313" key="3">
    <source>
        <dbReference type="Proteomes" id="UP001163096"/>
    </source>
</evidence>
<organism evidence="2 3">
    <name type="scientific">Methanogenium organophilum</name>
    <dbReference type="NCBI Taxonomy" id="2199"/>
    <lineage>
        <taxon>Archaea</taxon>
        <taxon>Methanobacteriati</taxon>
        <taxon>Methanobacteriota</taxon>
        <taxon>Stenosarchaea group</taxon>
        <taxon>Methanomicrobia</taxon>
        <taxon>Methanomicrobiales</taxon>
        <taxon>Methanomicrobiaceae</taxon>
        <taxon>Methanogenium</taxon>
    </lineage>
</organism>
<evidence type="ECO:0000256" key="1">
    <source>
        <dbReference type="SAM" id="Phobius"/>
    </source>
</evidence>
<keyword evidence="3" id="KW-1185">Reference proteome</keyword>
<dbReference type="RefSeq" id="WP_268186203.1">
    <property type="nucleotide sequence ID" value="NZ_CP113361.1"/>
</dbReference>
<proteinExistence type="predicted"/>
<feature type="transmembrane region" description="Helical" evidence="1">
    <location>
        <begin position="12"/>
        <end position="30"/>
    </location>
</feature>
<reference evidence="2" key="1">
    <citation type="submission" date="2022-11" db="EMBL/GenBank/DDBJ databases">
        <title>Complete genome sequence of Methanogenium organophilum DSM 3596.</title>
        <authorList>
            <person name="Chen S.-C."/>
            <person name="Lai S.-J."/>
            <person name="You Y.-T."/>
        </authorList>
    </citation>
    <scope>NUCLEOTIDE SEQUENCE</scope>
    <source>
        <strain evidence="2">DSM 3596</strain>
    </source>
</reference>
<sequence>MGKVMEKKNITIICGVIVITAIIFLFLITANSTPIISSSEDKVASHFVSLFNISAGEEKFIFNANVTREELVNNGYEVITINDTYIGENPALSRAFEDGYSMIYHEDRESIFPLQGVILEYGGNFYHVLIGST</sequence>
<keyword evidence="1" id="KW-1133">Transmembrane helix</keyword>
<accession>A0A9X9S4Z0</accession>
<protein>
    <submittedName>
        <fullName evidence="2">Uncharacterized protein</fullName>
    </submittedName>
</protein>
<name>A0A9X9S4Z0_METOG</name>
<dbReference type="GeneID" id="76835701"/>
<keyword evidence="1" id="KW-0472">Membrane</keyword>
<evidence type="ECO:0000313" key="2">
    <source>
        <dbReference type="EMBL" id="WAI00995.1"/>
    </source>
</evidence>